<gene>
    <name evidence="13" type="ORF">J2W84_005389</name>
</gene>
<dbReference type="InterPro" id="IPR011867">
    <property type="entry name" value="ModB_ABC"/>
</dbReference>
<dbReference type="InterPro" id="IPR000515">
    <property type="entry name" value="MetI-like"/>
</dbReference>
<comment type="similarity">
    <text evidence="3 11">Belongs to the binding-protein-dependent transport system permease family. CysTW subfamily.</text>
</comment>
<dbReference type="SUPFAM" id="SSF161098">
    <property type="entry name" value="MetI-like"/>
    <property type="match status" value="1"/>
</dbReference>
<evidence type="ECO:0000256" key="6">
    <source>
        <dbReference type="ARBA" id="ARBA00022505"/>
    </source>
</evidence>
<evidence type="ECO:0000256" key="4">
    <source>
        <dbReference type="ARBA" id="ARBA00022448"/>
    </source>
</evidence>
<feature type="transmembrane region" description="Helical" evidence="10">
    <location>
        <begin position="143"/>
        <end position="165"/>
    </location>
</feature>
<keyword evidence="14" id="KW-1185">Reference proteome</keyword>
<dbReference type="InterPro" id="IPR035906">
    <property type="entry name" value="MetI-like_sf"/>
</dbReference>
<keyword evidence="4 10" id="KW-0813">Transport</keyword>
<feature type="domain" description="ABC transmembrane type-1" evidence="12">
    <location>
        <begin position="6"/>
        <end position="210"/>
    </location>
</feature>
<dbReference type="PANTHER" id="PTHR30183">
    <property type="entry name" value="MOLYBDENUM TRANSPORT SYSTEM PERMEASE PROTEIN MODB"/>
    <property type="match status" value="1"/>
</dbReference>
<sequence length="224" mass="24548">MDTQPLWLTFKLAGITSVLLLVIAMPIAYWLVFGKFKGRGVVEALIGMPLVLPPSVIGFYLLLAFSPSHWFGATVEEYLGLRLVFSFPGLVIASILYSLPFMVYPIRAGLQSLSPSLREASYTLGKSEWQTFTKVLLPNCKPAILTAFVLTFAHTVGEFGVVLMIGGNIPGVTKVASVAIYNEVEALNYPAANAYAMVLFAITFVILLLVYSINNRLLRVRQPA</sequence>
<evidence type="ECO:0000256" key="5">
    <source>
        <dbReference type="ARBA" id="ARBA00022475"/>
    </source>
</evidence>
<feature type="transmembrane region" description="Helical" evidence="10">
    <location>
        <begin position="194"/>
        <end position="213"/>
    </location>
</feature>
<evidence type="ECO:0000256" key="10">
    <source>
        <dbReference type="RuleBase" id="RU363032"/>
    </source>
</evidence>
<keyword evidence="5 11" id="KW-1003">Cell membrane</keyword>
<proteinExistence type="inferred from homology"/>
<evidence type="ECO:0000259" key="12">
    <source>
        <dbReference type="PROSITE" id="PS50928"/>
    </source>
</evidence>
<keyword evidence="9 10" id="KW-0472">Membrane</keyword>
<feature type="transmembrane region" description="Helical" evidence="10">
    <location>
        <begin position="12"/>
        <end position="32"/>
    </location>
</feature>
<dbReference type="PANTHER" id="PTHR30183:SF8">
    <property type="entry name" value="MOLYBDENUM TRANSPORT SYSTEM PERMEASE"/>
    <property type="match status" value="1"/>
</dbReference>
<evidence type="ECO:0000256" key="8">
    <source>
        <dbReference type="ARBA" id="ARBA00022989"/>
    </source>
</evidence>
<dbReference type="Pfam" id="PF00528">
    <property type="entry name" value="BPD_transp_1"/>
    <property type="match status" value="1"/>
</dbReference>
<dbReference type="NCBIfam" id="TIGR02141">
    <property type="entry name" value="modB_ABC"/>
    <property type="match status" value="1"/>
</dbReference>
<comment type="subcellular location">
    <subcellularLocation>
        <location evidence="2 10">Cell membrane</location>
        <topology evidence="2 10">Multi-pass membrane protein</topology>
    </subcellularLocation>
</comment>
<keyword evidence="7 10" id="KW-0812">Transmembrane</keyword>
<organism evidence="13 14">
    <name type="scientific">Dyadobacter fermentans</name>
    <dbReference type="NCBI Taxonomy" id="94254"/>
    <lineage>
        <taxon>Bacteria</taxon>
        <taxon>Pseudomonadati</taxon>
        <taxon>Bacteroidota</taxon>
        <taxon>Cytophagia</taxon>
        <taxon>Cytophagales</taxon>
        <taxon>Spirosomataceae</taxon>
        <taxon>Dyadobacter</taxon>
    </lineage>
</organism>
<feature type="transmembrane region" description="Helical" evidence="10">
    <location>
        <begin position="83"/>
        <end position="104"/>
    </location>
</feature>
<keyword evidence="6 11" id="KW-0500">Molybdenum</keyword>
<evidence type="ECO:0000256" key="3">
    <source>
        <dbReference type="ARBA" id="ARBA00007069"/>
    </source>
</evidence>
<evidence type="ECO:0000256" key="2">
    <source>
        <dbReference type="ARBA" id="ARBA00004651"/>
    </source>
</evidence>
<evidence type="ECO:0000256" key="11">
    <source>
        <dbReference type="RuleBase" id="RU365097"/>
    </source>
</evidence>
<name>A0ABU1R4I4_9BACT</name>
<dbReference type="RefSeq" id="WP_309989918.1">
    <property type="nucleotide sequence ID" value="NZ_JAVDTI010000006.1"/>
</dbReference>
<dbReference type="CDD" id="cd06261">
    <property type="entry name" value="TM_PBP2"/>
    <property type="match status" value="1"/>
</dbReference>
<reference evidence="13 14" key="1">
    <citation type="submission" date="2023-07" db="EMBL/GenBank/DDBJ databases">
        <title>Sorghum-associated microbial communities from plants grown in Nebraska, USA.</title>
        <authorList>
            <person name="Schachtman D."/>
        </authorList>
    </citation>
    <scope>NUCLEOTIDE SEQUENCE [LARGE SCALE GENOMIC DNA]</scope>
    <source>
        <strain evidence="13 14">BE57</strain>
    </source>
</reference>
<evidence type="ECO:0000313" key="14">
    <source>
        <dbReference type="Proteomes" id="UP001264980"/>
    </source>
</evidence>
<evidence type="ECO:0000256" key="1">
    <source>
        <dbReference type="ARBA" id="ARBA00002949"/>
    </source>
</evidence>
<evidence type="ECO:0000313" key="13">
    <source>
        <dbReference type="EMBL" id="MDR6808327.1"/>
    </source>
</evidence>
<comment type="caution">
    <text evidence="13">The sequence shown here is derived from an EMBL/GenBank/DDBJ whole genome shotgun (WGS) entry which is preliminary data.</text>
</comment>
<feature type="transmembrane region" description="Helical" evidence="10">
    <location>
        <begin position="44"/>
        <end position="63"/>
    </location>
</feature>
<dbReference type="Proteomes" id="UP001264980">
    <property type="component" value="Unassembled WGS sequence"/>
</dbReference>
<accession>A0ABU1R4I4</accession>
<dbReference type="EMBL" id="JAVDTI010000006">
    <property type="protein sequence ID" value="MDR6808327.1"/>
    <property type="molecule type" value="Genomic_DNA"/>
</dbReference>
<comment type="function">
    <text evidence="1 11">Part of the binding-protein-dependent transport system for molybdenum; probably responsible for the translocation of the substrate across the membrane.</text>
</comment>
<dbReference type="PROSITE" id="PS50928">
    <property type="entry name" value="ABC_TM1"/>
    <property type="match status" value="1"/>
</dbReference>
<protein>
    <recommendedName>
        <fullName evidence="11">Molybdenum transport system permease</fullName>
    </recommendedName>
</protein>
<keyword evidence="8 10" id="KW-1133">Transmembrane helix</keyword>
<evidence type="ECO:0000256" key="9">
    <source>
        <dbReference type="ARBA" id="ARBA00023136"/>
    </source>
</evidence>
<dbReference type="Gene3D" id="1.10.3720.10">
    <property type="entry name" value="MetI-like"/>
    <property type="match status" value="1"/>
</dbReference>
<evidence type="ECO:0000256" key="7">
    <source>
        <dbReference type="ARBA" id="ARBA00022692"/>
    </source>
</evidence>